<dbReference type="Pfam" id="PF08902">
    <property type="entry name" value="DUF1848"/>
    <property type="match status" value="1"/>
</dbReference>
<evidence type="ECO:0000313" key="1">
    <source>
        <dbReference type="EMBL" id="MBC5738256.1"/>
    </source>
</evidence>
<dbReference type="AlphaFoldDB" id="A0A8J6JEU0"/>
<accession>A0A8J6JEU0</accession>
<protein>
    <submittedName>
        <fullName evidence="1">DUF1848 domain-containing protein</fullName>
    </submittedName>
</protein>
<dbReference type="RefSeq" id="WP_155149766.1">
    <property type="nucleotide sequence ID" value="NZ_JACOPQ010000013.1"/>
</dbReference>
<proteinExistence type="predicted"/>
<organism evidence="1 2">
    <name type="scientific">Lawsonibacter faecis</name>
    <dbReference type="NCBI Taxonomy" id="2763052"/>
    <lineage>
        <taxon>Bacteria</taxon>
        <taxon>Bacillati</taxon>
        <taxon>Bacillota</taxon>
        <taxon>Clostridia</taxon>
        <taxon>Eubacteriales</taxon>
        <taxon>Oscillospiraceae</taxon>
        <taxon>Lawsonibacter</taxon>
    </lineage>
</organism>
<comment type="caution">
    <text evidence="1">The sequence shown here is derived from an EMBL/GenBank/DDBJ whole genome shotgun (WGS) entry which is preliminary data.</text>
</comment>
<evidence type="ECO:0000313" key="2">
    <source>
        <dbReference type="Proteomes" id="UP000607645"/>
    </source>
</evidence>
<dbReference type="InterPro" id="IPR014998">
    <property type="entry name" value="DUF1848"/>
</dbReference>
<dbReference type="Proteomes" id="UP000607645">
    <property type="component" value="Unassembled WGS sequence"/>
</dbReference>
<name>A0A8J6JEU0_9FIRM</name>
<dbReference type="EMBL" id="JACOPQ010000013">
    <property type="protein sequence ID" value="MBC5738256.1"/>
    <property type="molecule type" value="Genomic_DNA"/>
</dbReference>
<keyword evidence="2" id="KW-1185">Reference proteome</keyword>
<reference evidence="1" key="1">
    <citation type="submission" date="2020-08" db="EMBL/GenBank/DDBJ databases">
        <title>Genome public.</title>
        <authorList>
            <person name="Liu C."/>
            <person name="Sun Q."/>
        </authorList>
    </citation>
    <scope>NUCLEOTIDE SEQUENCE</scope>
    <source>
        <strain evidence="1">NSJ-52</strain>
    </source>
</reference>
<gene>
    <name evidence="1" type="ORF">H8S62_14680</name>
</gene>
<sequence length="309" mass="34843">MIISASRRTDIPACYPDWMARRVSEGFACVRNPMNPRQVSRVSLSPAVVDCIVFWSKNPAPMLEYLDLFRPWHFYFQYTLNAYGADVERRLPPLERRAETFLRLSDALGPERVVWRYDPILLSGDYPLEFHLEQFSRLADRLRGAAERCSISFLDEYAAIRTGLRQLGARTPSDREKRSLAEGLAAAAGEDFRLVTCAEEIDLSEFGIGRGSCIDAQLIERLAGCPLRTEPDKGQRSACGCAASIDIGAYDTCLNGCRYCYANRSDKALARRSGQYSPASPVLCDAIRADETVSERRMRSLQVRQLGWF</sequence>